<keyword evidence="3" id="KW-1185">Reference proteome</keyword>
<reference evidence="2 3" key="1">
    <citation type="journal article" date="2021" name="Commun. Biol.">
        <title>The genome of Shorea leprosula (Dipterocarpaceae) highlights the ecological relevance of drought in aseasonal tropical rainforests.</title>
        <authorList>
            <person name="Ng K.K.S."/>
            <person name="Kobayashi M.J."/>
            <person name="Fawcett J.A."/>
            <person name="Hatakeyama M."/>
            <person name="Paape T."/>
            <person name="Ng C.H."/>
            <person name="Ang C.C."/>
            <person name="Tnah L.H."/>
            <person name="Lee C.T."/>
            <person name="Nishiyama T."/>
            <person name="Sese J."/>
            <person name="O'Brien M.J."/>
            <person name="Copetti D."/>
            <person name="Mohd Noor M.I."/>
            <person name="Ong R.C."/>
            <person name="Putra M."/>
            <person name="Sireger I.Z."/>
            <person name="Indrioko S."/>
            <person name="Kosugi Y."/>
            <person name="Izuno A."/>
            <person name="Isagi Y."/>
            <person name="Lee S.L."/>
            <person name="Shimizu K.K."/>
        </authorList>
    </citation>
    <scope>NUCLEOTIDE SEQUENCE [LARGE SCALE GENOMIC DNA]</scope>
    <source>
        <strain evidence="2">214</strain>
    </source>
</reference>
<comment type="caution">
    <text evidence="2">The sequence shown here is derived from an EMBL/GenBank/DDBJ whole genome shotgun (WGS) entry which is preliminary data.</text>
</comment>
<evidence type="ECO:0000256" key="1">
    <source>
        <dbReference type="SAM" id="Coils"/>
    </source>
</evidence>
<dbReference type="Proteomes" id="UP001054252">
    <property type="component" value="Unassembled WGS sequence"/>
</dbReference>
<feature type="coiled-coil region" evidence="1">
    <location>
        <begin position="25"/>
        <end position="52"/>
    </location>
</feature>
<dbReference type="EMBL" id="BPVZ01000066">
    <property type="protein sequence ID" value="GKV24596.1"/>
    <property type="molecule type" value="Genomic_DNA"/>
</dbReference>
<gene>
    <name evidence="2" type="ORF">SLEP1_g34186</name>
</gene>
<organism evidence="2 3">
    <name type="scientific">Rubroshorea leprosula</name>
    <dbReference type="NCBI Taxonomy" id="152421"/>
    <lineage>
        <taxon>Eukaryota</taxon>
        <taxon>Viridiplantae</taxon>
        <taxon>Streptophyta</taxon>
        <taxon>Embryophyta</taxon>
        <taxon>Tracheophyta</taxon>
        <taxon>Spermatophyta</taxon>
        <taxon>Magnoliopsida</taxon>
        <taxon>eudicotyledons</taxon>
        <taxon>Gunneridae</taxon>
        <taxon>Pentapetalae</taxon>
        <taxon>rosids</taxon>
        <taxon>malvids</taxon>
        <taxon>Malvales</taxon>
        <taxon>Dipterocarpaceae</taxon>
        <taxon>Rubroshorea</taxon>
    </lineage>
</organism>
<protein>
    <submittedName>
        <fullName evidence="2">Uncharacterized protein</fullName>
    </submittedName>
</protein>
<evidence type="ECO:0000313" key="2">
    <source>
        <dbReference type="EMBL" id="GKV24596.1"/>
    </source>
</evidence>
<keyword evidence="1" id="KW-0175">Coiled coil</keyword>
<accession>A0AAV5KJC0</accession>
<sequence>METLRTMEVAVAAMKVETKSMKQSQKKEKAKLRELEVECSRLRAERRRALESSAMIQVCSDTMYAMLFSQANGDFALVDHPPKFSP</sequence>
<proteinExistence type="predicted"/>
<dbReference type="AlphaFoldDB" id="A0AAV5KJC0"/>
<name>A0AAV5KJC0_9ROSI</name>
<evidence type="ECO:0000313" key="3">
    <source>
        <dbReference type="Proteomes" id="UP001054252"/>
    </source>
</evidence>